<name>A0A1E8GLK8_9LACT</name>
<dbReference type="InterPro" id="IPR050343">
    <property type="entry name" value="RsuA_PseudoU_synthase"/>
</dbReference>
<evidence type="ECO:0000313" key="8">
    <source>
        <dbReference type="Proteomes" id="UP000178622"/>
    </source>
</evidence>
<evidence type="ECO:0000256" key="1">
    <source>
        <dbReference type="ARBA" id="ARBA00008348"/>
    </source>
</evidence>
<organism evidence="7 8">
    <name type="scientific">Floricoccus tropicus</name>
    <dbReference type="NCBI Taxonomy" id="1859473"/>
    <lineage>
        <taxon>Bacteria</taxon>
        <taxon>Bacillati</taxon>
        <taxon>Bacillota</taxon>
        <taxon>Bacilli</taxon>
        <taxon>Lactobacillales</taxon>
        <taxon>Streptococcaceae</taxon>
        <taxon>Floricoccus</taxon>
    </lineage>
</organism>
<comment type="caution">
    <text evidence="7">The sequence shown here is derived from an EMBL/GenBank/DDBJ whole genome shotgun (WGS) entry which is preliminary data.</text>
</comment>
<dbReference type="GO" id="GO:0006364">
    <property type="term" value="P:rRNA processing"/>
    <property type="evidence" value="ECO:0007669"/>
    <property type="project" value="UniProtKB-ARBA"/>
</dbReference>
<dbReference type="EMBL" id="MKIR01000021">
    <property type="protein sequence ID" value="OFI49077.1"/>
    <property type="molecule type" value="Genomic_DNA"/>
</dbReference>
<dbReference type="Gene3D" id="3.30.70.1560">
    <property type="entry name" value="Alpha-L RNA-binding motif"/>
    <property type="match status" value="1"/>
</dbReference>
<dbReference type="STRING" id="1859473.BG261_04170"/>
<feature type="domain" description="Pseudouridine synthase RsuA/RluA-like" evidence="6">
    <location>
        <begin position="62"/>
        <end position="190"/>
    </location>
</feature>
<dbReference type="InterPro" id="IPR006145">
    <property type="entry name" value="PsdUridine_synth_RsuA/RluA"/>
</dbReference>
<proteinExistence type="inferred from homology"/>
<evidence type="ECO:0000259" key="6">
    <source>
        <dbReference type="Pfam" id="PF00849"/>
    </source>
</evidence>
<accession>A0A1E8GLK8</accession>
<dbReference type="PROSITE" id="PS50889">
    <property type="entry name" value="S4"/>
    <property type="match status" value="1"/>
</dbReference>
<protein>
    <recommendedName>
        <fullName evidence="5">Pseudouridine synthase</fullName>
        <ecNumber evidence="5">5.4.99.-</ecNumber>
    </recommendedName>
</protein>
<dbReference type="InterPro" id="IPR020103">
    <property type="entry name" value="PsdUridine_synth_cat_dom_sf"/>
</dbReference>
<dbReference type="AlphaFoldDB" id="A0A1E8GLK8"/>
<dbReference type="GO" id="GO:0003723">
    <property type="term" value="F:RNA binding"/>
    <property type="evidence" value="ECO:0007669"/>
    <property type="project" value="UniProtKB-KW"/>
</dbReference>
<dbReference type="CDD" id="cd02553">
    <property type="entry name" value="PseudoU_synth_RsuA"/>
    <property type="match status" value="1"/>
</dbReference>
<dbReference type="Pfam" id="PF00849">
    <property type="entry name" value="PseudoU_synth_2"/>
    <property type="match status" value="1"/>
</dbReference>
<dbReference type="Gene3D" id="3.30.70.580">
    <property type="entry name" value="Pseudouridine synthase I, catalytic domain, N-terminal subdomain"/>
    <property type="match status" value="1"/>
</dbReference>
<keyword evidence="8" id="KW-1185">Reference proteome</keyword>
<evidence type="ECO:0000256" key="4">
    <source>
        <dbReference type="PROSITE-ProRule" id="PRU00182"/>
    </source>
</evidence>
<dbReference type="GO" id="GO:0009982">
    <property type="term" value="F:pseudouridine synthase activity"/>
    <property type="evidence" value="ECO:0007669"/>
    <property type="project" value="InterPro"/>
</dbReference>
<dbReference type="NCBIfam" id="TIGR00093">
    <property type="entry name" value="pseudouridine synthase"/>
    <property type="match status" value="1"/>
</dbReference>
<dbReference type="InterPro" id="IPR018496">
    <property type="entry name" value="PsdUridine_synth_RsuA/RluB_CS"/>
</dbReference>
<dbReference type="PROSITE" id="PS01149">
    <property type="entry name" value="PSI_RSU"/>
    <property type="match status" value="1"/>
</dbReference>
<evidence type="ECO:0000256" key="2">
    <source>
        <dbReference type="ARBA" id="ARBA00022884"/>
    </source>
</evidence>
<keyword evidence="3 5" id="KW-0413">Isomerase</keyword>
<dbReference type="InterPro" id="IPR036986">
    <property type="entry name" value="S4_RNA-bd_sf"/>
</dbReference>
<dbReference type="Proteomes" id="UP000178622">
    <property type="component" value="Unassembled WGS sequence"/>
</dbReference>
<dbReference type="InterPro" id="IPR000748">
    <property type="entry name" value="PsdUridine_synth_RsuA/RluB/E/F"/>
</dbReference>
<dbReference type="PANTHER" id="PTHR47683">
    <property type="entry name" value="PSEUDOURIDINE SYNTHASE FAMILY PROTEIN-RELATED"/>
    <property type="match status" value="1"/>
</dbReference>
<dbReference type="EC" id="5.4.99.-" evidence="5"/>
<evidence type="ECO:0000256" key="3">
    <source>
        <dbReference type="ARBA" id="ARBA00023235"/>
    </source>
</evidence>
<comment type="similarity">
    <text evidence="1 5">Belongs to the pseudouridine synthase RsuA family.</text>
</comment>
<dbReference type="GO" id="GO:0140098">
    <property type="term" value="F:catalytic activity, acting on RNA"/>
    <property type="evidence" value="ECO:0007669"/>
    <property type="project" value="UniProtKB-ARBA"/>
</dbReference>
<gene>
    <name evidence="7" type="ORF">BG261_04170</name>
</gene>
<evidence type="ECO:0000313" key="7">
    <source>
        <dbReference type="EMBL" id="OFI49077.1"/>
    </source>
</evidence>
<dbReference type="Gene3D" id="3.10.290.10">
    <property type="entry name" value="RNA-binding S4 domain"/>
    <property type="match status" value="1"/>
</dbReference>
<dbReference type="PANTHER" id="PTHR47683:SF4">
    <property type="entry name" value="PSEUDOURIDINE SYNTHASE"/>
    <property type="match status" value="1"/>
</dbReference>
<dbReference type="InterPro" id="IPR020094">
    <property type="entry name" value="TruA/RsuA/RluB/E/F_N"/>
</dbReference>
<sequence length="234" mass="26656">MRIDELIMKNFLLNKKETKKAIKEGLVTVDGGIPTKISQNVDSSVQEVIFRGEKVIFYPHKYYMLHKPVQTISANSDEKYETVFDLLENVDKSELYLVGRLDFWTSGLLLITDNGKLGRSMLNPESHVEKIYQVTTKEPLVVSDVDKFAQGLLIDGDVLLKPAQLEITDAHHANVKISEGRNRQVRKMFLSTGKLVTELKRIKFGPLDLDEDLAPGQYRELTIKEVESLIPHFN</sequence>
<dbReference type="InterPro" id="IPR042092">
    <property type="entry name" value="PsdUridine_s_RsuA/RluB/E/F_cat"/>
</dbReference>
<dbReference type="SUPFAM" id="SSF55174">
    <property type="entry name" value="Alpha-L RNA-binding motif"/>
    <property type="match status" value="1"/>
</dbReference>
<keyword evidence="2 4" id="KW-0694">RNA-binding</keyword>
<dbReference type="GO" id="GO:0001522">
    <property type="term" value="P:pseudouridine synthesis"/>
    <property type="evidence" value="ECO:0007669"/>
    <property type="project" value="InterPro"/>
</dbReference>
<reference evidence="8" key="1">
    <citation type="submission" date="2016-09" db="EMBL/GenBank/DDBJ databases">
        <title>Draft genome sequence of a novel species of the family Streptococcaceae isolated from flowers.</title>
        <authorList>
            <person name="Chuah L.-O."/>
            <person name="Yap K.-P."/>
            <person name="Thong K.L."/>
            <person name="Liong M.T."/>
            <person name="Ahmad R."/>
            <person name="Rusul G."/>
        </authorList>
    </citation>
    <scope>NUCLEOTIDE SEQUENCE [LARGE SCALE GENOMIC DNA]</scope>
    <source>
        <strain evidence="8">DF1</strain>
    </source>
</reference>
<evidence type="ECO:0000256" key="5">
    <source>
        <dbReference type="RuleBase" id="RU003887"/>
    </source>
</evidence>
<dbReference type="SUPFAM" id="SSF55120">
    <property type="entry name" value="Pseudouridine synthase"/>
    <property type="match status" value="1"/>
</dbReference>